<gene>
    <name evidence="6" type="ORF">AB6A40_009279</name>
</gene>
<dbReference type="Proteomes" id="UP001608902">
    <property type="component" value="Unassembled WGS sequence"/>
</dbReference>
<dbReference type="GO" id="GO:0005634">
    <property type="term" value="C:nucleus"/>
    <property type="evidence" value="ECO:0007669"/>
    <property type="project" value="UniProtKB-SubCell"/>
</dbReference>
<accession>A0ABD6ESR1</accession>
<dbReference type="AlphaFoldDB" id="A0ABD6ESR1"/>
<comment type="caution">
    <text evidence="6">The sequence shown here is derived from an EMBL/GenBank/DDBJ whole genome shotgun (WGS) entry which is preliminary data.</text>
</comment>
<keyword evidence="4 5" id="KW-0539">Nucleus</keyword>
<evidence type="ECO:0000313" key="7">
    <source>
        <dbReference type="Proteomes" id="UP001608902"/>
    </source>
</evidence>
<evidence type="ECO:0000256" key="5">
    <source>
        <dbReference type="RuleBase" id="RU364132"/>
    </source>
</evidence>
<comment type="subcellular location">
    <subcellularLocation>
        <location evidence="1 5">Nucleus</location>
    </subcellularLocation>
</comment>
<evidence type="ECO:0000256" key="4">
    <source>
        <dbReference type="ARBA" id="ARBA00023242"/>
    </source>
</evidence>
<dbReference type="Pfam" id="PF04939">
    <property type="entry name" value="RRS1"/>
    <property type="match status" value="1"/>
</dbReference>
<reference evidence="6 7" key="1">
    <citation type="submission" date="2024-08" db="EMBL/GenBank/DDBJ databases">
        <title>Gnathostoma spinigerum genome.</title>
        <authorList>
            <person name="Gonzalez-Bertolin B."/>
            <person name="Monzon S."/>
            <person name="Zaballos A."/>
            <person name="Jimenez P."/>
            <person name="Dekumyoy P."/>
            <person name="Varona S."/>
            <person name="Cuesta I."/>
            <person name="Sumanam S."/>
            <person name="Adisakwattana P."/>
            <person name="Gasser R.B."/>
            <person name="Hernandez-Gonzalez A."/>
            <person name="Young N.D."/>
            <person name="Perteguer M.J."/>
        </authorList>
    </citation>
    <scope>NUCLEOTIDE SEQUENCE [LARGE SCALE GENOMIC DNA]</scope>
    <source>
        <strain evidence="6">AL3</strain>
        <tissue evidence="6">Liver</tissue>
    </source>
</reference>
<name>A0ABD6ESR1_9BILA</name>
<sequence length="158" mass="18287">MVETPCVLSAEVHKLVEPTIDVGTLLLVDHDPTPVGSEINSQLESELQSRARDNIQALINEVWKLDFERTQDAICVSLPRSSYPLPREKILPRKREPTKWEQYAKAKGITKKRKKGKIYDEETGKWKPTYGYRSARNETKNWMIEIPDHQGNRIDVIF</sequence>
<organism evidence="6 7">
    <name type="scientific">Gnathostoma spinigerum</name>
    <dbReference type="NCBI Taxonomy" id="75299"/>
    <lineage>
        <taxon>Eukaryota</taxon>
        <taxon>Metazoa</taxon>
        <taxon>Ecdysozoa</taxon>
        <taxon>Nematoda</taxon>
        <taxon>Chromadorea</taxon>
        <taxon>Rhabditida</taxon>
        <taxon>Spirurina</taxon>
        <taxon>Gnathostomatomorpha</taxon>
        <taxon>Gnathostomatoidea</taxon>
        <taxon>Gnathostomatidae</taxon>
        <taxon>Gnathostoma</taxon>
    </lineage>
</organism>
<dbReference type="EMBL" id="JBGFUD010009606">
    <property type="protein sequence ID" value="MFH4982570.1"/>
    <property type="molecule type" value="Genomic_DNA"/>
</dbReference>
<evidence type="ECO:0000256" key="1">
    <source>
        <dbReference type="ARBA" id="ARBA00004123"/>
    </source>
</evidence>
<comment type="function">
    <text evidence="5">Involved in ribosomal large subunit assembly.</text>
</comment>
<evidence type="ECO:0000313" key="6">
    <source>
        <dbReference type="EMBL" id="MFH4982570.1"/>
    </source>
</evidence>
<comment type="similarity">
    <text evidence="2 5">Belongs to the RRS1 family.</text>
</comment>
<keyword evidence="3 5" id="KW-0690">Ribosome biogenesis</keyword>
<protein>
    <recommendedName>
        <fullName evidence="5">Ribosome biogenesis regulatory protein</fullName>
    </recommendedName>
</protein>
<proteinExistence type="inferred from homology"/>
<dbReference type="InterPro" id="IPR007023">
    <property type="entry name" value="Ribosom_reg"/>
</dbReference>
<evidence type="ECO:0000256" key="2">
    <source>
        <dbReference type="ARBA" id="ARBA00010077"/>
    </source>
</evidence>
<evidence type="ECO:0000256" key="3">
    <source>
        <dbReference type="ARBA" id="ARBA00022517"/>
    </source>
</evidence>
<keyword evidence="7" id="KW-1185">Reference proteome</keyword>
<dbReference type="GO" id="GO:0042254">
    <property type="term" value="P:ribosome biogenesis"/>
    <property type="evidence" value="ECO:0007669"/>
    <property type="project" value="UniProtKB-KW"/>
</dbReference>